<feature type="domain" description="Tf2-1-like SH3-like" evidence="1">
    <location>
        <begin position="66"/>
        <end position="106"/>
    </location>
</feature>
<protein>
    <recommendedName>
        <fullName evidence="1">Tf2-1-like SH3-like domain-containing protein</fullName>
    </recommendedName>
</protein>
<evidence type="ECO:0000313" key="3">
    <source>
        <dbReference type="RefSeq" id="XP_040934490.1"/>
    </source>
</evidence>
<dbReference type="PANTHER" id="PTHR46148:SF44">
    <property type="entry name" value="GAG-POL POLYPROTEIN"/>
    <property type="match status" value="1"/>
</dbReference>
<organism evidence="2 3">
    <name type="scientific">Gossypium hirsutum</name>
    <name type="common">Upland cotton</name>
    <name type="synonym">Gossypium mexicanum</name>
    <dbReference type="NCBI Taxonomy" id="3635"/>
    <lineage>
        <taxon>Eukaryota</taxon>
        <taxon>Viridiplantae</taxon>
        <taxon>Streptophyta</taxon>
        <taxon>Embryophyta</taxon>
        <taxon>Tracheophyta</taxon>
        <taxon>Spermatophyta</taxon>
        <taxon>Magnoliopsida</taxon>
        <taxon>eudicotyledons</taxon>
        <taxon>Gunneridae</taxon>
        <taxon>Pentapetalae</taxon>
        <taxon>rosids</taxon>
        <taxon>malvids</taxon>
        <taxon>Malvales</taxon>
        <taxon>Malvaceae</taxon>
        <taxon>Malvoideae</taxon>
        <taxon>Gossypium</taxon>
    </lineage>
</organism>
<gene>
    <name evidence="3" type="primary">LOC121208028</name>
</gene>
<dbReference type="InterPro" id="IPR016197">
    <property type="entry name" value="Chromo-like_dom_sf"/>
</dbReference>
<dbReference type="SUPFAM" id="SSF54160">
    <property type="entry name" value="Chromo domain-like"/>
    <property type="match status" value="1"/>
</dbReference>
<accession>A0ABM2YVH3</accession>
<reference evidence="3" key="2">
    <citation type="submission" date="2025-08" db="UniProtKB">
        <authorList>
            <consortium name="RefSeq"/>
        </authorList>
    </citation>
    <scope>IDENTIFICATION</scope>
</reference>
<name>A0ABM2YVH3_GOSHI</name>
<reference evidence="2" key="1">
    <citation type="journal article" date="2020" name="Nat. Genet.">
        <title>Genomic diversifications of five Gossypium allopolyploid species and their impact on cotton improvement.</title>
        <authorList>
            <person name="Chen Z.J."/>
            <person name="Sreedasyam A."/>
            <person name="Ando A."/>
            <person name="Song Q."/>
            <person name="De Santiago L.M."/>
            <person name="Hulse-Kemp A.M."/>
            <person name="Ding M."/>
            <person name="Ye W."/>
            <person name="Kirkbride R.C."/>
            <person name="Jenkins J."/>
            <person name="Plott C."/>
            <person name="Lovell J."/>
            <person name="Lin Y.M."/>
            <person name="Vaughn R."/>
            <person name="Liu B."/>
            <person name="Simpson S."/>
            <person name="Scheffler B.E."/>
            <person name="Wen L."/>
            <person name="Saski C.A."/>
            <person name="Grover C.E."/>
            <person name="Hu G."/>
            <person name="Conover J.L."/>
            <person name="Carlson J.W."/>
            <person name="Shu S."/>
            <person name="Boston L.B."/>
            <person name="Williams M."/>
            <person name="Peterson D.G."/>
            <person name="McGee K."/>
            <person name="Jones D.C."/>
            <person name="Wendel J.F."/>
            <person name="Stelly D.M."/>
            <person name="Grimwood J."/>
            <person name="Schmutz J."/>
        </authorList>
    </citation>
    <scope>NUCLEOTIDE SEQUENCE [LARGE SCALE GENOMIC DNA]</scope>
    <source>
        <strain evidence="2">cv. TM-1</strain>
    </source>
</reference>
<evidence type="ECO:0000313" key="2">
    <source>
        <dbReference type="Proteomes" id="UP000818029"/>
    </source>
</evidence>
<dbReference type="GeneID" id="121208028"/>
<keyword evidence="2" id="KW-1185">Reference proteome</keyword>
<evidence type="ECO:0000259" key="1">
    <source>
        <dbReference type="Pfam" id="PF24626"/>
    </source>
</evidence>
<dbReference type="Proteomes" id="UP000818029">
    <property type="component" value="Chromosome A10"/>
</dbReference>
<dbReference type="PANTHER" id="PTHR46148">
    <property type="entry name" value="CHROMO DOMAIN-CONTAINING PROTEIN"/>
    <property type="match status" value="1"/>
</dbReference>
<proteinExistence type="predicted"/>
<dbReference type="RefSeq" id="XP_040934490.1">
    <property type="nucleotide sequence ID" value="XM_041078556.1"/>
</dbReference>
<dbReference type="InterPro" id="IPR056924">
    <property type="entry name" value="SH3_Tf2-1"/>
</dbReference>
<dbReference type="Pfam" id="PF24626">
    <property type="entry name" value="SH3_Tf2-1"/>
    <property type="match status" value="1"/>
</dbReference>
<sequence length="171" mass="19997">MAPYGALYGCKCRTPLCWTELGERQVLGLELVSKTEDKVRLIQDHLKAVSDKQKSYADLKMRDIKCYVRDFIFLKRVGPVAYQLKLLLELNYIHDVFHVSILRRYRSDLSYVVSVKEIEVRPNLTFEDKSIQILGCDVKVLRGESILLVKVQWRNHGIEEATWRPEDSIRQ</sequence>